<dbReference type="InterPro" id="IPR002641">
    <property type="entry name" value="PNPLA_dom"/>
</dbReference>
<dbReference type="Gene3D" id="3.40.1090.10">
    <property type="entry name" value="Cytosolic phospholipase A2 catalytic domain"/>
    <property type="match status" value="1"/>
</dbReference>
<feature type="domain" description="PNPLA" evidence="3">
    <location>
        <begin position="9"/>
        <end position="228"/>
    </location>
</feature>
<evidence type="ECO:0000313" key="4">
    <source>
        <dbReference type="EMBL" id="TRU46411.1"/>
    </source>
</evidence>
<evidence type="ECO:0000256" key="2">
    <source>
        <dbReference type="PROSITE-ProRule" id="PRU01161"/>
    </source>
</evidence>
<organism evidence="4 5">
    <name type="scientific">Microcystis aeruginosa Ma_QC_Ca_00000000_S207</name>
    <dbReference type="NCBI Taxonomy" id="2486251"/>
    <lineage>
        <taxon>Bacteria</taxon>
        <taxon>Bacillati</taxon>
        <taxon>Cyanobacteriota</taxon>
        <taxon>Cyanophyceae</taxon>
        <taxon>Oscillatoriophycideae</taxon>
        <taxon>Chroococcales</taxon>
        <taxon>Microcystaceae</taxon>
        <taxon>Microcystis</taxon>
    </lineage>
</organism>
<feature type="active site" description="Nucleophile" evidence="2">
    <location>
        <position position="45"/>
    </location>
</feature>
<name>A0A552FI83_MICAE</name>
<dbReference type="GO" id="GO:0016042">
    <property type="term" value="P:lipid catabolic process"/>
    <property type="evidence" value="ECO:0007669"/>
    <property type="project" value="UniProtKB-UniRule"/>
</dbReference>
<dbReference type="SUPFAM" id="SSF52151">
    <property type="entry name" value="FabD/lysophospholipase-like"/>
    <property type="match status" value="1"/>
</dbReference>
<evidence type="ECO:0000313" key="5">
    <source>
        <dbReference type="Proteomes" id="UP000320293"/>
    </source>
</evidence>
<accession>A0A552FI83</accession>
<comment type="caution">
    <text evidence="4">The sequence shown here is derived from an EMBL/GenBank/DDBJ whole genome shotgun (WGS) entry which is preliminary data.</text>
</comment>
<dbReference type="InterPro" id="IPR016035">
    <property type="entry name" value="Acyl_Trfase/lysoPLipase"/>
</dbReference>
<keyword evidence="2" id="KW-0442">Lipid degradation</keyword>
<keyword evidence="1 2" id="KW-0443">Lipid metabolism</keyword>
<sequence>MSNSNFLILSCDGGGIRGLITAMILQELDEQIPFLDKIDLFTGTSTGGIIALGLASGVPIADVVNIYNSSSNCSQIFNPYQPPKSDDFLDRFLEEMVKSNKLKKPIFAKIIENLEKLLYVKYDNNGLNSVLQNSLTQFNQPLSTLQSKKVLVTTFQLYNEPDTNNPSWRPITLDNLPNNEINSQDTLIIDAALCTSAAPVYFPPHQHPTYGLCIDGGVFANSPSTLALARVLNSGILEDRNIENIRILSVGTGQTQNRMRPEYQSGGPLRYGPTTWFWPIEFDDTPNIPLLSIMMDGSSILDDFQTKTILGTDKYQRINVELNQTIPLDGCSQIQKMKDLVNNYIKSSQWNENITWIQNHFLNLN</sequence>
<dbReference type="GO" id="GO:0016787">
    <property type="term" value="F:hydrolase activity"/>
    <property type="evidence" value="ECO:0007669"/>
    <property type="project" value="UniProtKB-UniRule"/>
</dbReference>
<dbReference type="InterPro" id="IPR047156">
    <property type="entry name" value="Teg/CotR/CapV-like"/>
</dbReference>
<dbReference type="PANTHER" id="PTHR24138">
    <property type="entry name" value="INTRACELLLAR PHOSPHOLIPASE A FAMILY"/>
    <property type="match status" value="1"/>
</dbReference>
<gene>
    <name evidence="4" type="ORF">EWV91_12810</name>
</gene>
<protein>
    <recommendedName>
        <fullName evidence="3">PNPLA domain-containing protein</fullName>
    </recommendedName>
</protein>
<feature type="short sequence motif" description="GXGXXG" evidence="2">
    <location>
        <begin position="13"/>
        <end position="18"/>
    </location>
</feature>
<dbReference type="Proteomes" id="UP000320293">
    <property type="component" value="Unassembled WGS sequence"/>
</dbReference>
<feature type="short sequence motif" description="GXSXG" evidence="2">
    <location>
        <begin position="43"/>
        <end position="47"/>
    </location>
</feature>
<dbReference type="PANTHER" id="PTHR24138:SF10">
    <property type="entry name" value="PHOSPHOLIPASE A2"/>
    <property type="match status" value="1"/>
</dbReference>
<feature type="short sequence motif" description="DGA/G" evidence="2">
    <location>
        <begin position="215"/>
        <end position="217"/>
    </location>
</feature>
<dbReference type="EMBL" id="SFBF01000244">
    <property type="protein sequence ID" value="TRU46411.1"/>
    <property type="molecule type" value="Genomic_DNA"/>
</dbReference>
<feature type="active site" description="Proton acceptor" evidence="2">
    <location>
        <position position="215"/>
    </location>
</feature>
<dbReference type="Pfam" id="PF01734">
    <property type="entry name" value="Patatin"/>
    <property type="match status" value="1"/>
</dbReference>
<evidence type="ECO:0000259" key="3">
    <source>
        <dbReference type="PROSITE" id="PS51635"/>
    </source>
</evidence>
<proteinExistence type="predicted"/>
<dbReference type="AlphaFoldDB" id="A0A552FI83"/>
<dbReference type="PROSITE" id="PS51635">
    <property type="entry name" value="PNPLA"/>
    <property type="match status" value="1"/>
</dbReference>
<evidence type="ECO:0000256" key="1">
    <source>
        <dbReference type="ARBA" id="ARBA00023098"/>
    </source>
</evidence>
<keyword evidence="2" id="KW-0378">Hydrolase</keyword>
<reference evidence="4 5" key="1">
    <citation type="submission" date="2019-01" db="EMBL/GenBank/DDBJ databases">
        <title>Coherence of Microcystis species and biogeography revealed through population genomics.</title>
        <authorList>
            <person name="Perez-Carrascal O.M."/>
            <person name="Terrat Y."/>
            <person name="Giani A."/>
            <person name="Fortin N."/>
            <person name="Tromas N."/>
            <person name="Shapiro B.J."/>
        </authorList>
    </citation>
    <scope>NUCLEOTIDE SEQUENCE [LARGE SCALE GENOMIC DNA]</scope>
    <source>
        <strain evidence="4">Ma_QC_Ca_00000000_S207</strain>
    </source>
</reference>